<evidence type="ECO:0000256" key="5">
    <source>
        <dbReference type="ARBA" id="ARBA00022989"/>
    </source>
</evidence>
<feature type="transmembrane region" description="Helical" evidence="7">
    <location>
        <begin position="6"/>
        <end position="26"/>
    </location>
</feature>
<sequence>MEAYVGIAIKLAAAFAGLWAMTRLLGKREIAQLSPFDFVSAMVLGDLVGNTIYEEQASLGMLLFALALWTGLSYGFDKLMEFGKPIRKRLEGEPELLISDGKVNREAMRRNSMEFEELRMMLRQRDVFSLDEVAYAVFEPNGSLSVLKKPSHEEVRRNDLKLPSSPARLPRSLVEDGQVKQAGLAAIGRDESWLRRELDKLGFSDIREVAYAEWTPEGEVKALPGLEKREKRERVEGEA</sequence>
<dbReference type="Proteomes" id="UP000553776">
    <property type="component" value="Unassembled WGS sequence"/>
</dbReference>
<dbReference type="RefSeq" id="WP_185139520.1">
    <property type="nucleotide sequence ID" value="NZ_BORM01000010.1"/>
</dbReference>
<dbReference type="Pfam" id="PF04239">
    <property type="entry name" value="DUF421"/>
    <property type="match status" value="1"/>
</dbReference>
<feature type="domain" description="YetF-like N-terminal transmembrane" evidence="9">
    <location>
        <begin position="4"/>
        <end position="75"/>
    </location>
</feature>
<evidence type="ECO:0000259" key="8">
    <source>
        <dbReference type="Pfam" id="PF04239"/>
    </source>
</evidence>
<accession>A0A841UBI1</accession>
<dbReference type="EMBL" id="JACJVR010000130">
    <property type="protein sequence ID" value="MBB6695573.1"/>
    <property type="molecule type" value="Genomic_DNA"/>
</dbReference>
<feature type="domain" description="YetF C-terminal" evidence="8">
    <location>
        <begin position="85"/>
        <end position="215"/>
    </location>
</feature>
<evidence type="ECO:0000256" key="6">
    <source>
        <dbReference type="ARBA" id="ARBA00023136"/>
    </source>
</evidence>
<keyword evidence="6 7" id="KW-0472">Membrane</keyword>
<dbReference type="GO" id="GO:0005886">
    <property type="term" value="C:plasma membrane"/>
    <property type="evidence" value="ECO:0007669"/>
    <property type="project" value="UniProtKB-SubCell"/>
</dbReference>
<protein>
    <submittedName>
        <fullName evidence="10">DUF421 domain-containing protein</fullName>
    </submittedName>
</protein>
<keyword evidence="3" id="KW-1003">Cell membrane</keyword>
<evidence type="ECO:0000256" key="7">
    <source>
        <dbReference type="SAM" id="Phobius"/>
    </source>
</evidence>
<feature type="transmembrane region" description="Helical" evidence="7">
    <location>
        <begin position="59"/>
        <end position="80"/>
    </location>
</feature>
<dbReference type="InterPro" id="IPR023090">
    <property type="entry name" value="UPF0702_alpha/beta_dom_sf"/>
</dbReference>
<keyword evidence="5 7" id="KW-1133">Transmembrane helix</keyword>
<organism evidence="10 11">
    <name type="scientific">Cohnella xylanilytica</name>
    <dbReference type="NCBI Taxonomy" id="557555"/>
    <lineage>
        <taxon>Bacteria</taxon>
        <taxon>Bacillati</taxon>
        <taxon>Bacillota</taxon>
        <taxon>Bacilli</taxon>
        <taxon>Bacillales</taxon>
        <taxon>Paenibacillaceae</taxon>
        <taxon>Cohnella</taxon>
    </lineage>
</organism>
<reference evidence="10 11" key="1">
    <citation type="submission" date="2020-08" db="EMBL/GenBank/DDBJ databases">
        <title>Cohnella phylogeny.</title>
        <authorList>
            <person name="Dunlap C."/>
        </authorList>
    </citation>
    <scope>NUCLEOTIDE SEQUENCE [LARGE SCALE GENOMIC DNA]</scope>
    <source>
        <strain evidence="10 11">DSM 25239</strain>
    </source>
</reference>
<dbReference type="PANTHER" id="PTHR34582:SF5">
    <property type="entry name" value="UPF0702 TRANSMEMBRANE PROTEIN YETF"/>
    <property type="match status" value="1"/>
</dbReference>
<dbReference type="Pfam" id="PF20730">
    <property type="entry name" value="YetF_N"/>
    <property type="match status" value="1"/>
</dbReference>
<gene>
    <name evidence="10" type="ORF">H7B90_29700</name>
</gene>
<evidence type="ECO:0000256" key="2">
    <source>
        <dbReference type="ARBA" id="ARBA00006448"/>
    </source>
</evidence>
<dbReference type="Gene3D" id="3.30.240.20">
    <property type="entry name" value="bsu07140 like domains"/>
    <property type="match status" value="2"/>
</dbReference>
<comment type="similarity">
    <text evidence="2">Belongs to the UPF0702 family.</text>
</comment>
<dbReference type="PANTHER" id="PTHR34582">
    <property type="entry name" value="UPF0702 TRANSMEMBRANE PROTEIN YCAP"/>
    <property type="match status" value="1"/>
</dbReference>
<keyword evidence="4 7" id="KW-0812">Transmembrane</keyword>
<evidence type="ECO:0000259" key="9">
    <source>
        <dbReference type="Pfam" id="PF20730"/>
    </source>
</evidence>
<evidence type="ECO:0000313" key="11">
    <source>
        <dbReference type="Proteomes" id="UP000553776"/>
    </source>
</evidence>
<evidence type="ECO:0000256" key="3">
    <source>
        <dbReference type="ARBA" id="ARBA00022475"/>
    </source>
</evidence>
<comment type="subcellular location">
    <subcellularLocation>
        <location evidence="1">Cell membrane</location>
        <topology evidence="1">Multi-pass membrane protein</topology>
    </subcellularLocation>
</comment>
<evidence type="ECO:0000256" key="4">
    <source>
        <dbReference type="ARBA" id="ARBA00022692"/>
    </source>
</evidence>
<comment type="caution">
    <text evidence="10">The sequence shown here is derived from an EMBL/GenBank/DDBJ whole genome shotgun (WGS) entry which is preliminary data.</text>
</comment>
<name>A0A841UBI1_9BACL</name>
<evidence type="ECO:0000313" key="10">
    <source>
        <dbReference type="EMBL" id="MBB6695573.1"/>
    </source>
</evidence>
<keyword evidence="11" id="KW-1185">Reference proteome</keyword>
<dbReference type="InterPro" id="IPR048454">
    <property type="entry name" value="YetF_N"/>
</dbReference>
<evidence type="ECO:0000256" key="1">
    <source>
        <dbReference type="ARBA" id="ARBA00004651"/>
    </source>
</evidence>
<proteinExistence type="inferred from homology"/>
<dbReference type="AlphaFoldDB" id="A0A841UBI1"/>
<dbReference type="InterPro" id="IPR007353">
    <property type="entry name" value="DUF421"/>
</dbReference>